<dbReference type="SUPFAM" id="SSF55073">
    <property type="entry name" value="Nucleotide cyclase"/>
    <property type="match status" value="1"/>
</dbReference>
<dbReference type="Gene3D" id="3.30.450.20">
    <property type="entry name" value="PAS domain"/>
    <property type="match status" value="1"/>
</dbReference>
<keyword evidence="4" id="KW-1185">Reference proteome</keyword>
<dbReference type="InterPro" id="IPR035965">
    <property type="entry name" value="PAS-like_dom_sf"/>
</dbReference>
<dbReference type="SMART" id="SM00065">
    <property type="entry name" value="GAF"/>
    <property type="match status" value="1"/>
</dbReference>
<feature type="compositionally biased region" description="Basic and acidic residues" evidence="1">
    <location>
        <begin position="8"/>
        <end position="28"/>
    </location>
</feature>
<evidence type="ECO:0000256" key="1">
    <source>
        <dbReference type="SAM" id="MobiDB-lite"/>
    </source>
</evidence>
<feature type="domain" description="GGDEF" evidence="2">
    <location>
        <begin position="362"/>
        <end position="497"/>
    </location>
</feature>
<dbReference type="SMART" id="SM00267">
    <property type="entry name" value="GGDEF"/>
    <property type="match status" value="1"/>
</dbReference>
<dbReference type="InterPro" id="IPR000160">
    <property type="entry name" value="GGDEF_dom"/>
</dbReference>
<feature type="compositionally biased region" description="Basic and acidic residues" evidence="1">
    <location>
        <begin position="508"/>
        <end position="519"/>
    </location>
</feature>
<dbReference type="InterPro" id="IPR000014">
    <property type="entry name" value="PAS"/>
</dbReference>
<dbReference type="SMART" id="SM00091">
    <property type="entry name" value="PAS"/>
    <property type="match status" value="1"/>
</dbReference>
<dbReference type="InterPro" id="IPR043128">
    <property type="entry name" value="Rev_trsase/Diguanyl_cyclase"/>
</dbReference>
<dbReference type="InterPro" id="IPR003018">
    <property type="entry name" value="GAF"/>
</dbReference>
<reference evidence="3 4" key="1">
    <citation type="submission" date="2019-02" db="EMBL/GenBank/DDBJ databases">
        <title>Genomic Encyclopedia of Type Strains, Phase IV (KMG-IV): sequencing the most valuable type-strain genomes for metagenomic binning, comparative biology and taxonomic classification.</title>
        <authorList>
            <person name="Goeker M."/>
        </authorList>
    </citation>
    <scope>NUCLEOTIDE SEQUENCE [LARGE SCALE GENOMIC DNA]</scope>
    <source>
        <strain evidence="3 4">DSM 43045</strain>
    </source>
</reference>
<dbReference type="Proteomes" id="UP000293289">
    <property type="component" value="Unassembled WGS sequence"/>
</dbReference>
<dbReference type="AlphaFoldDB" id="A0A4Q7M5X9"/>
<feature type="region of interest" description="Disordered" evidence="1">
    <location>
        <begin position="497"/>
        <end position="519"/>
    </location>
</feature>
<dbReference type="Gene3D" id="3.30.70.270">
    <property type="match status" value="1"/>
</dbReference>
<dbReference type="EMBL" id="SGWY01000004">
    <property type="protein sequence ID" value="RZS63405.1"/>
    <property type="molecule type" value="Genomic_DNA"/>
</dbReference>
<dbReference type="FunFam" id="3.30.70.270:FF:000001">
    <property type="entry name" value="Diguanylate cyclase domain protein"/>
    <property type="match status" value="1"/>
</dbReference>
<dbReference type="NCBIfam" id="TIGR00229">
    <property type="entry name" value="sensory_box"/>
    <property type="match status" value="1"/>
</dbReference>
<dbReference type="RefSeq" id="WP_130354170.1">
    <property type="nucleotide sequence ID" value="NZ_SGWY01000004.1"/>
</dbReference>
<dbReference type="PANTHER" id="PTHR44757:SF2">
    <property type="entry name" value="BIOFILM ARCHITECTURE MAINTENANCE PROTEIN MBAA"/>
    <property type="match status" value="1"/>
</dbReference>
<sequence length="519" mass="55574">MTIPDALDGGRSHRERHDREGRDARRRRAHDDHDAFVELFEEAPCGYLETTPDGIITRVNRTFERWTGHARTALLGTAFVDLLTSSSQLFYETRYAMVLSLSGEVREVALTVSRADDGELPILVNAVVVTGADGEPGGIRTVVFDATERQDYERQLLLARRDAEASEARVRVLQDASSAFGVATSAHELAAALVASAGAALRASGAAVLLGDASGPLELVAGDETTLALFAAGLGALAEQAIGSGEIVTVANLDQAAAIIPGFDDALHRHRLTALSIAPLRTDERTRGVVVSLFGRDRVFDAESREIQAALARQAGQVLRRVRLQEELEHRAMHDELTGLANRKLLEEQLDAAIAAASRNRRPLSVVFVDLDGFKAINDSLGHRIGDDVLAEVAARLRSVARAGDSVARYGGDEFVIVCEDAAPDAASTIAERFRRAVRRPLDSVPPRYAIAASIGVAVWEPAQGPAPTADLLLRSADAAMYASKGAGRDRVTMATADTRAHGSGTAPDDHRPEAAWEL</sequence>
<name>A0A4Q7M5X9_9MICO</name>
<dbReference type="Pfam" id="PF13426">
    <property type="entry name" value="PAS_9"/>
    <property type="match status" value="1"/>
</dbReference>
<dbReference type="NCBIfam" id="TIGR00254">
    <property type="entry name" value="GGDEF"/>
    <property type="match status" value="1"/>
</dbReference>
<dbReference type="Gene3D" id="3.30.450.40">
    <property type="match status" value="1"/>
</dbReference>
<dbReference type="InterPro" id="IPR029016">
    <property type="entry name" value="GAF-like_dom_sf"/>
</dbReference>
<dbReference type="PANTHER" id="PTHR44757">
    <property type="entry name" value="DIGUANYLATE CYCLASE DGCP"/>
    <property type="match status" value="1"/>
</dbReference>
<proteinExistence type="predicted"/>
<dbReference type="InterPro" id="IPR029787">
    <property type="entry name" value="Nucleotide_cyclase"/>
</dbReference>
<evidence type="ECO:0000313" key="4">
    <source>
        <dbReference type="Proteomes" id="UP000293289"/>
    </source>
</evidence>
<protein>
    <submittedName>
        <fullName evidence="3">PAS domain S-box-containing protein/diguanylate cyclase (GGDEF)-like protein</fullName>
    </submittedName>
</protein>
<dbReference type="OrthoDB" id="23692at2"/>
<dbReference type="CDD" id="cd00130">
    <property type="entry name" value="PAS"/>
    <property type="match status" value="1"/>
</dbReference>
<dbReference type="InterPro" id="IPR052155">
    <property type="entry name" value="Biofilm_reg_signaling"/>
</dbReference>
<dbReference type="SUPFAM" id="SSF55781">
    <property type="entry name" value="GAF domain-like"/>
    <property type="match status" value="1"/>
</dbReference>
<organism evidence="3 4">
    <name type="scientific">Agromyces ramosus</name>
    <dbReference type="NCBI Taxonomy" id="33879"/>
    <lineage>
        <taxon>Bacteria</taxon>
        <taxon>Bacillati</taxon>
        <taxon>Actinomycetota</taxon>
        <taxon>Actinomycetes</taxon>
        <taxon>Micrococcales</taxon>
        <taxon>Microbacteriaceae</taxon>
        <taxon>Agromyces</taxon>
    </lineage>
</organism>
<dbReference type="CDD" id="cd01949">
    <property type="entry name" value="GGDEF"/>
    <property type="match status" value="1"/>
</dbReference>
<feature type="region of interest" description="Disordered" evidence="1">
    <location>
        <begin position="1"/>
        <end position="28"/>
    </location>
</feature>
<evidence type="ECO:0000259" key="2">
    <source>
        <dbReference type="PROSITE" id="PS50887"/>
    </source>
</evidence>
<evidence type="ECO:0000313" key="3">
    <source>
        <dbReference type="EMBL" id="RZS63405.1"/>
    </source>
</evidence>
<dbReference type="PROSITE" id="PS50887">
    <property type="entry name" value="GGDEF"/>
    <property type="match status" value="1"/>
</dbReference>
<dbReference type="Pfam" id="PF00990">
    <property type="entry name" value="GGDEF"/>
    <property type="match status" value="1"/>
</dbReference>
<dbReference type="Pfam" id="PF01590">
    <property type="entry name" value="GAF"/>
    <property type="match status" value="1"/>
</dbReference>
<dbReference type="SUPFAM" id="SSF55785">
    <property type="entry name" value="PYP-like sensor domain (PAS domain)"/>
    <property type="match status" value="1"/>
</dbReference>
<comment type="caution">
    <text evidence="3">The sequence shown here is derived from an EMBL/GenBank/DDBJ whole genome shotgun (WGS) entry which is preliminary data.</text>
</comment>
<accession>A0A4Q7M5X9</accession>
<gene>
    <name evidence="3" type="ORF">EV187_3307</name>
</gene>